<feature type="compositionally biased region" description="Basic and acidic residues" evidence="1">
    <location>
        <begin position="57"/>
        <end position="80"/>
    </location>
</feature>
<reference evidence="3" key="1">
    <citation type="submission" date="2017-03" db="EMBL/GenBank/DDBJ databases">
        <title>Phytopthora megakarya and P. palmivora, two closely related causual agents of cacao black pod achieved similar genome size and gene model numbers by different mechanisms.</title>
        <authorList>
            <person name="Ali S."/>
            <person name="Shao J."/>
            <person name="Larry D.J."/>
            <person name="Kronmiller B."/>
            <person name="Shen D."/>
            <person name="Strem M.D."/>
            <person name="Melnick R.L."/>
            <person name="Guiltinan M.J."/>
            <person name="Tyler B.M."/>
            <person name="Meinhardt L.W."/>
            <person name="Bailey B.A."/>
        </authorList>
    </citation>
    <scope>NUCLEOTIDE SEQUENCE [LARGE SCALE GENOMIC DNA]</scope>
    <source>
        <strain evidence="3">zdho120</strain>
    </source>
</reference>
<name>A0A225VMV6_9STRA</name>
<evidence type="ECO:0000256" key="1">
    <source>
        <dbReference type="SAM" id="MobiDB-lite"/>
    </source>
</evidence>
<accession>A0A225VMV6</accession>
<dbReference type="AlphaFoldDB" id="A0A225VMV6"/>
<protein>
    <submittedName>
        <fullName evidence="2">Uncharacterized protein</fullName>
    </submittedName>
</protein>
<evidence type="ECO:0000313" key="3">
    <source>
        <dbReference type="Proteomes" id="UP000198211"/>
    </source>
</evidence>
<feature type="region of interest" description="Disordered" evidence="1">
    <location>
        <begin position="57"/>
        <end position="100"/>
    </location>
</feature>
<organism evidence="2 3">
    <name type="scientific">Phytophthora megakarya</name>
    <dbReference type="NCBI Taxonomy" id="4795"/>
    <lineage>
        <taxon>Eukaryota</taxon>
        <taxon>Sar</taxon>
        <taxon>Stramenopiles</taxon>
        <taxon>Oomycota</taxon>
        <taxon>Peronosporomycetes</taxon>
        <taxon>Peronosporales</taxon>
        <taxon>Peronosporaceae</taxon>
        <taxon>Phytophthora</taxon>
    </lineage>
</organism>
<sequence>MRCKLLMANLAPAMLRMDIHRLAAATHRHVKQDDVALYKLIVKQASMQQHYHQIQHDVKKLDPEKLKNGSSESESKDGGTKHCTKTNLPSNEGLSSPPSTGCRMCKGSHWMKDCPTATEVQKAAARKTFIEKRKETLNVNIISKTLADELLGLGAQVKLRKLSPAGKVQVAGGAQVLCRNAVTLDLWIETAAEPVNLRKSLGLSISPRGRWYYPNFVVVVQNIKGSYAFGLFDLFKGFWLLPLHPSS</sequence>
<gene>
    <name evidence="2" type="ORF">PHMEG_00020818</name>
</gene>
<comment type="caution">
    <text evidence="2">The sequence shown here is derived from an EMBL/GenBank/DDBJ whole genome shotgun (WGS) entry which is preliminary data.</text>
</comment>
<dbReference type="Proteomes" id="UP000198211">
    <property type="component" value="Unassembled WGS sequence"/>
</dbReference>
<feature type="compositionally biased region" description="Polar residues" evidence="1">
    <location>
        <begin position="85"/>
        <end position="99"/>
    </location>
</feature>
<dbReference type="OrthoDB" id="115680at2759"/>
<proteinExistence type="predicted"/>
<evidence type="ECO:0000313" key="2">
    <source>
        <dbReference type="EMBL" id="OWZ06871.1"/>
    </source>
</evidence>
<dbReference type="EMBL" id="NBNE01003785">
    <property type="protein sequence ID" value="OWZ06871.1"/>
    <property type="molecule type" value="Genomic_DNA"/>
</dbReference>
<keyword evidence="3" id="KW-1185">Reference proteome</keyword>